<dbReference type="Pfam" id="PF00352">
    <property type="entry name" value="TBP"/>
    <property type="match status" value="1"/>
</dbReference>
<evidence type="ECO:0000256" key="1">
    <source>
        <dbReference type="ARBA" id="ARBA00005560"/>
    </source>
</evidence>
<feature type="non-terminal residue" evidence="4">
    <location>
        <position position="1"/>
    </location>
</feature>
<comment type="similarity">
    <text evidence="1">Belongs to the TBP family.</text>
</comment>
<evidence type="ECO:0000256" key="3">
    <source>
        <dbReference type="ARBA" id="ARBA00023163"/>
    </source>
</evidence>
<dbReference type="AlphaFoldDB" id="X1AQV8"/>
<reference evidence="4" key="1">
    <citation type="journal article" date="2014" name="Front. Microbiol.">
        <title>High frequency of phylogenetically diverse reductive dehalogenase-homologous genes in deep subseafloor sedimentary metagenomes.</title>
        <authorList>
            <person name="Kawai M."/>
            <person name="Futagami T."/>
            <person name="Toyoda A."/>
            <person name="Takaki Y."/>
            <person name="Nishi S."/>
            <person name="Hori S."/>
            <person name="Arai W."/>
            <person name="Tsubouchi T."/>
            <person name="Morono Y."/>
            <person name="Uchiyama I."/>
            <person name="Ito T."/>
            <person name="Fujiyama A."/>
            <person name="Inagaki F."/>
            <person name="Takami H."/>
        </authorList>
    </citation>
    <scope>NUCLEOTIDE SEQUENCE</scope>
    <source>
        <strain evidence="4">Expedition CK06-06</strain>
    </source>
</reference>
<dbReference type="InterPro" id="IPR012295">
    <property type="entry name" value="TBP_dom_sf"/>
</dbReference>
<dbReference type="GO" id="GO:0006352">
    <property type="term" value="P:DNA-templated transcription initiation"/>
    <property type="evidence" value="ECO:0007669"/>
    <property type="project" value="InterPro"/>
</dbReference>
<organism evidence="4">
    <name type="scientific">marine sediment metagenome</name>
    <dbReference type="NCBI Taxonomy" id="412755"/>
    <lineage>
        <taxon>unclassified sequences</taxon>
        <taxon>metagenomes</taxon>
        <taxon>ecological metagenomes</taxon>
    </lineage>
</organism>
<evidence type="ECO:0008006" key="5">
    <source>
        <dbReference type="Google" id="ProtNLM"/>
    </source>
</evidence>
<dbReference type="PROSITE" id="PS00351">
    <property type="entry name" value="TFIID"/>
    <property type="match status" value="1"/>
</dbReference>
<dbReference type="InterPro" id="IPR030491">
    <property type="entry name" value="TBP_CS"/>
</dbReference>
<name>X1AQV8_9ZZZZ</name>
<evidence type="ECO:0000313" key="4">
    <source>
        <dbReference type="EMBL" id="GAG85110.1"/>
    </source>
</evidence>
<dbReference type="Gene3D" id="3.30.310.10">
    <property type="entry name" value="TATA-Binding Protein"/>
    <property type="match status" value="1"/>
</dbReference>
<dbReference type="GO" id="GO:0003677">
    <property type="term" value="F:DNA binding"/>
    <property type="evidence" value="ECO:0007669"/>
    <property type="project" value="UniProtKB-KW"/>
</dbReference>
<evidence type="ECO:0000256" key="2">
    <source>
        <dbReference type="ARBA" id="ARBA00023125"/>
    </source>
</evidence>
<proteinExistence type="inferred from homology"/>
<keyword evidence="2" id="KW-0238">DNA-binding</keyword>
<accession>X1AQV8</accession>
<sequence length="67" mass="7205">QQLADNIPDAKYNPEEFPGLILHFDVPKTAALLFSSGKVICTGAKEMVDVSSAIDLMKEKLSSIGVL</sequence>
<gene>
    <name evidence="4" type="ORF">S01H4_32044</name>
</gene>
<protein>
    <recommendedName>
        <fullName evidence="5">TATA-box-binding protein</fullName>
    </recommendedName>
</protein>
<keyword evidence="3" id="KW-0804">Transcription</keyword>
<comment type="caution">
    <text evidence="4">The sequence shown here is derived from an EMBL/GenBank/DDBJ whole genome shotgun (WGS) entry which is preliminary data.</text>
</comment>
<dbReference type="SUPFAM" id="SSF55945">
    <property type="entry name" value="TATA-box binding protein-like"/>
    <property type="match status" value="1"/>
</dbReference>
<dbReference type="PRINTS" id="PR00686">
    <property type="entry name" value="TIFACTORIID"/>
</dbReference>
<dbReference type="InterPro" id="IPR000814">
    <property type="entry name" value="TBP"/>
</dbReference>
<dbReference type="EMBL" id="BART01016701">
    <property type="protein sequence ID" value="GAG85110.1"/>
    <property type="molecule type" value="Genomic_DNA"/>
</dbReference>